<dbReference type="AlphaFoldDB" id="A0A3D8IPU5"/>
<dbReference type="Gene3D" id="3.40.1280.10">
    <property type="match status" value="1"/>
</dbReference>
<accession>A0A3D8IPU5</accession>
<dbReference type="PANTHER" id="PTHR42971">
    <property type="entry name" value="TRNA (CYTIDINE(34)-2'-O)-METHYLTRANSFERASE"/>
    <property type="match status" value="1"/>
</dbReference>
<dbReference type="HAMAP" id="MF_01885">
    <property type="entry name" value="tRNA_methyltr_TrmL"/>
    <property type="match status" value="1"/>
</dbReference>
<evidence type="ECO:0000313" key="9">
    <source>
        <dbReference type="EMBL" id="RDU67288.1"/>
    </source>
</evidence>
<feature type="binding site" evidence="6 7">
    <location>
        <position position="125"/>
    </location>
    <ligand>
        <name>S-adenosyl-L-methionine</name>
        <dbReference type="ChEBI" id="CHEBI:59789"/>
    </ligand>
</feature>
<proteinExistence type="inferred from homology"/>
<evidence type="ECO:0000256" key="6">
    <source>
        <dbReference type="HAMAP-Rule" id="MF_01885"/>
    </source>
</evidence>
<feature type="domain" description="tRNA/rRNA methyltransferase SpoU type" evidence="8">
    <location>
        <begin position="4"/>
        <end position="145"/>
    </location>
</feature>
<dbReference type="PANTHER" id="PTHR42971:SF1">
    <property type="entry name" value="TRNA (CYTIDINE(34)-2'-O)-METHYLTRANSFERASE"/>
    <property type="match status" value="1"/>
</dbReference>
<evidence type="ECO:0000256" key="2">
    <source>
        <dbReference type="ARBA" id="ARBA00022603"/>
    </source>
</evidence>
<keyword evidence="4 6" id="KW-0949">S-adenosyl-L-methionine</keyword>
<dbReference type="SUPFAM" id="SSF75217">
    <property type="entry name" value="alpha/beta knot"/>
    <property type="match status" value="1"/>
</dbReference>
<dbReference type="EC" id="2.1.1.207" evidence="6"/>
<dbReference type="GO" id="GO:0005737">
    <property type="term" value="C:cytoplasm"/>
    <property type="evidence" value="ECO:0007669"/>
    <property type="project" value="UniProtKB-SubCell"/>
</dbReference>
<sequence>MFMIHIVLVEPQIPQNTGNIGRLCVATASMLHLIKPLGFRTTQKELKRAGLDYWRHLEVREWENLTHFWDTYPLDLAHHFFFSTKAKQIHYEANFEGDCYLYFGREDAGLDGHILHSFSSQTYRLPMAPIARSLNLATCVGAVLYEALRQTKGFEALY</sequence>
<dbReference type="Proteomes" id="UP000256514">
    <property type="component" value="Unassembled WGS sequence"/>
</dbReference>
<keyword evidence="2 6" id="KW-0489">Methyltransferase</keyword>
<dbReference type="GO" id="GO:0002130">
    <property type="term" value="P:wobble position ribose methylation"/>
    <property type="evidence" value="ECO:0007669"/>
    <property type="project" value="TreeGrafter"/>
</dbReference>
<evidence type="ECO:0000256" key="4">
    <source>
        <dbReference type="ARBA" id="ARBA00022691"/>
    </source>
</evidence>
<keyword evidence="5 6" id="KW-0819">tRNA processing</keyword>
<dbReference type="GO" id="GO:0141098">
    <property type="term" value="F:tRNA (cytidine(34)-2'-O)-methyltransferase activity"/>
    <property type="evidence" value="ECO:0007669"/>
    <property type="project" value="RHEA"/>
</dbReference>
<dbReference type="CDD" id="cd18094">
    <property type="entry name" value="SpoU-like_TrmL"/>
    <property type="match status" value="1"/>
</dbReference>
<comment type="caution">
    <text evidence="6">Lacks conserved residue(s) required for the propagation of feature annotation.</text>
</comment>
<name>A0A3D8IPU5_9HELI</name>
<protein>
    <recommendedName>
        <fullName evidence="6">Putative tRNA (cytidine(34)-2'-O)-methyltransferase</fullName>
        <ecNumber evidence="6">2.1.1.207</ecNumber>
    </recommendedName>
    <alternativeName>
        <fullName evidence="6">tRNA (cytidine/uridine-2'-O-)-methyltransferase</fullName>
    </alternativeName>
</protein>
<dbReference type="InterPro" id="IPR001537">
    <property type="entry name" value="SpoU_MeTrfase"/>
</dbReference>
<dbReference type="OrthoDB" id="9789043at2"/>
<keyword evidence="1 6" id="KW-0963">Cytoplasm</keyword>
<dbReference type="GO" id="GO:0003723">
    <property type="term" value="F:RNA binding"/>
    <property type="evidence" value="ECO:0007669"/>
    <property type="project" value="InterPro"/>
</dbReference>
<keyword evidence="10" id="KW-1185">Reference proteome</keyword>
<reference evidence="9 10" key="1">
    <citation type="submission" date="2018-04" db="EMBL/GenBank/DDBJ databases">
        <title>Novel Campyloabacter and Helicobacter Species and Strains.</title>
        <authorList>
            <person name="Mannion A.J."/>
            <person name="Shen Z."/>
            <person name="Fox J.G."/>
        </authorList>
    </citation>
    <scope>NUCLEOTIDE SEQUENCE [LARGE SCALE GENOMIC DNA]</scope>
    <source>
        <strain evidence="9 10">MIT 12-6600</strain>
    </source>
</reference>
<dbReference type="PIRSF" id="PIRSF029256">
    <property type="entry name" value="SpoU_TrmH_prd"/>
    <property type="match status" value="1"/>
</dbReference>
<dbReference type="InterPro" id="IPR029028">
    <property type="entry name" value="Alpha/beta_knot_MTases"/>
</dbReference>
<evidence type="ECO:0000256" key="7">
    <source>
        <dbReference type="PIRSR" id="PIRSR029256-1"/>
    </source>
</evidence>
<dbReference type="Pfam" id="PF00588">
    <property type="entry name" value="SpoU_methylase"/>
    <property type="match status" value="1"/>
</dbReference>
<comment type="catalytic activity">
    <reaction evidence="6">
        <text>5-carboxymethylaminomethyluridine(34) in tRNA(Leu) + S-adenosyl-L-methionine = 5-carboxymethylaminomethyl-2'-O-methyluridine(34) in tRNA(Leu) + S-adenosyl-L-homocysteine + H(+)</text>
        <dbReference type="Rhea" id="RHEA:43088"/>
        <dbReference type="Rhea" id="RHEA-COMP:10333"/>
        <dbReference type="Rhea" id="RHEA-COMP:10334"/>
        <dbReference type="ChEBI" id="CHEBI:15378"/>
        <dbReference type="ChEBI" id="CHEBI:57856"/>
        <dbReference type="ChEBI" id="CHEBI:59789"/>
        <dbReference type="ChEBI" id="CHEBI:74508"/>
        <dbReference type="ChEBI" id="CHEBI:74511"/>
        <dbReference type="EC" id="2.1.1.207"/>
    </reaction>
</comment>
<evidence type="ECO:0000256" key="3">
    <source>
        <dbReference type="ARBA" id="ARBA00022679"/>
    </source>
</evidence>
<comment type="similarity">
    <text evidence="6">Belongs to the class IV-like SAM-binding methyltransferase superfamily. RNA methyltransferase TrmH family. TrmL subfamily.</text>
</comment>
<comment type="catalytic activity">
    <reaction evidence="6">
        <text>cytidine(34) in tRNA + S-adenosyl-L-methionine = 2'-O-methylcytidine(34) in tRNA + S-adenosyl-L-homocysteine + H(+)</text>
        <dbReference type="Rhea" id="RHEA:43084"/>
        <dbReference type="Rhea" id="RHEA-COMP:10331"/>
        <dbReference type="Rhea" id="RHEA-COMP:10332"/>
        <dbReference type="ChEBI" id="CHEBI:15378"/>
        <dbReference type="ChEBI" id="CHEBI:57856"/>
        <dbReference type="ChEBI" id="CHEBI:59789"/>
        <dbReference type="ChEBI" id="CHEBI:74495"/>
        <dbReference type="ChEBI" id="CHEBI:82748"/>
        <dbReference type="EC" id="2.1.1.207"/>
    </reaction>
</comment>
<dbReference type="EMBL" id="NXLT01000003">
    <property type="protein sequence ID" value="RDU67288.1"/>
    <property type="molecule type" value="Genomic_DNA"/>
</dbReference>
<evidence type="ECO:0000256" key="5">
    <source>
        <dbReference type="ARBA" id="ARBA00022694"/>
    </source>
</evidence>
<feature type="binding site" evidence="6 7">
    <location>
        <position position="133"/>
    </location>
    <ligand>
        <name>S-adenosyl-L-methionine</name>
        <dbReference type="ChEBI" id="CHEBI:59789"/>
    </ligand>
</feature>
<feature type="binding site" evidence="6 7">
    <location>
        <position position="104"/>
    </location>
    <ligand>
        <name>S-adenosyl-L-methionine</name>
        <dbReference type="ChEBI" id="CHEBI:59789"/>
    </ligand>
</feature>
<evidence type="ECO:0000259" key="8">
    <source>
        <dbReference type="Pfam" id="PF00588"/>
    </source>
</evidence>
<comment type="function">
    <text evidence="6">Could methylate the ribose at the nucleotide 34 wobble position in tRNA.</text>
</comment>
<dbReference type="InterPro" id="IPR016914">
    <property type="entry name" value="TrmL"/>
</dbReference>
<comment type="subcellular location">
    <subcellularLocation>
        <location evidence="6">Cytoplasm</location>
    </subcellularLocation>
</comment>
<gene>
    <name evidence="9" type="ORF">CQA54_04760</name>
</gene>
<evidence type="ECO:0000256" key="1">
    <source>
        <dbReference type="ARBA" id="ARBA00022490"/>
    </source>
</evidence>
<evidence type="ECO:0000313" key="10">
    <source>
        <dbReference type="Proteomes" id="UP000256514"/>
    </source>
</evidence>
<dbReference type="InterPro" id="IPR029026">
    <property type="entry name" value="tRNA_m1G_MTases_N"/>
</dbReference>
<organism evidence="9 10">
    <name type="scientific">Helicobacter equorum</name>
    <dbReference type="NCBI Taxonomy" id="361872"/>
    <lineage>
        <taxon>Bacteria</taxon>
        <taxon>Pseudomonadati</taxon>
        <taxon>Campylobacterota</taxon>
        <taxon>Epsilonproteobacteria</taxon>
        <taxon>Campylobacterales</taxon>
        <taxon>Helicobacteraceae</taxon>
        <taxon>Helicobacter</taxon>
    </lineage>
</organism>
<keyword evidence="3 6" id="KW-0808">Transferase</keyword>
<comment type="caution">
    <text evidence="9">The sequence shown here is derived from an EMBL/GenBank/DDBJ whole genome shotgun (WGS) entry which is preliminary data.</text>
</comment>
<dbReference type="GO" id="GO:0141102">
    <property type="term" value="F:tRNA (5-carboxymethylaminomethyluridine(34)-2'-O)-methyltransferase activity"/>
    <property type="evidence" value="ECO:0007669"/>
    <property type="project" value="RHEA"/>
</dbReference>